<dbReference type="Gene3D" id="1.10.530.10">
    <property type="match status" value="1"/>
</dbReference>
<evidence type="ECO:0000313" key="2">
    <source>
        <dbReference type="EMBL" id="GAA1821135.1"/>
    </source>
</evidence>
<evidence type="ECO:0008006" key="4">
    <source>
        <dbReference type="Google" id="ProtNLM"/>
    </source>
</evidence>
<organism evidence="2 3">
    <name type="scientific">Agromyces neolithicus</name>
    <dbReference type="NCBI Taxonomy" id="269420"/>
    <lineage>
        <taxon>Bacteria</taxon>
        <taxon>Bacillati</taxon>
        <taxon>Actinomycetota</taxon>
        <taxon>Actinomycetes</taxon>
        <taxon>Micrococcales</taxon>
        <taxon>Microbacteriaceae</taxon>
        <taxon>Agromyces</taxon>
    </lineage>
</organism>
<keyword evidence="3" id="KW-1185">Reference proteome</keyword>
<proteinExistence type="predicted"/>
<name>A0ABP4YK76_9MICO</name>
<reference evidence="3" key="1">
    <citation type="journal article" date="2019" name="Int. J. Syst. Evol. Microbiol.">
        <title>The Global Catalogue of Microorganisms (GCM) 10K type strain sequencing project: providing services to taxonomists for standard genome sequencing and annotation.</title>
        <authorList>
            <consortium name="The Broad Institute Genomics Platform"/>
            <consortium name="The Broad Institute Genome Sequencing Center for Infectious Disease"/>
            <person name="Wu L."/>
            <person name="Ma J."/>
        </authorList>
    </citation>
    <scope>NUCLEOTIDE SEQUENCE [LARGE SCALE GENOMIC DNA]</scope>
    <source>
        <strain evidence="3">JCM 14322</strain>
    </source>
</reference>
<dbReference type="InterPro" id="IPR023346">
    <property type="entry name" value="Lysozyme-like_dom_sf"/>
</dbReference>
<dbReference type="EMBL" id="BAAANJ010000023">
    <property type="protein sequence ID" value="GAA1821135.1"/>
    <property type="molecule type" value="Genomic_DNA"/>
</dbReference>
<feature type="compositionally biased region" description="Basic and acidic residues" evidence="1">
    <location>
        <begin position="125"/>
        <end position="135"/>
    </location>
</feature>
<evidence type="ECO:0000256" key="1">
    <source>
        <dbReference type="SAM" id="MobiDB-lite"/>
    </source>
</evidence>
<dbReference type="Proteomes" id="UP001500002">
    <property type="component" value="Unassembled WGS sequence"/>
</dbReference>
<sequence>MLSRTGGAEVTLRLVFGSDDDADLLTGLARAGQLANIYSNVAARADAARAEATAVSAQADVAERERSRLAQAAADAADTALAAHEAAQQRVADQQSTLDTLYAQLADLRGRTVDLERHFRIGEQARRDAEERERAAAAAAAEGDGRGHRTGGTSAPPPGVVVDPAAARAYAARAVARYGWGSAQYDCLVRLWTRESSWRADAYNASSGAYGIPQSLPGSKMAAAGADWRTNAATQIEWGLSYIADRYGAPCGAWAHSEAYNWY</sequence>
<accession>A0ABP4YK76</accession>
<evidence type="ECO:0000313" key="3">
    <source>
        <dbReference type="Proteomes" id="UP001500002"/>
    </source>
</evidence>
<gene>
    <name evidence="2" type="ORF">GCM10009749_34880</name>
</gene>
<dbReference type="SUPFAM" id="SSF53955">
    <property type="entry name" value="Lysozyme-like"/>
    <property type="match status" value="1"/>
</dbReference>
<comment type="caution">
    <text evidence="2">The sequence shown here is derived from an EMBL/GenBank/DDBJ whole genome shotgun (WGS) entry which is preliminary data.</text>
</comment>
<protein>
    <recommendedName>
        <fullName evidence="4">Lytic transglycosylase domain-containing protein</fullName>
    </recommendedName>
</protein>
<dbReference type="RefSeq" id="WP_344297956.1">
    <property type="nucleotide sequence ID" value="NZ_BAAANJ010000023.1"/>
</dbReference>
<feature type="region of interest" description="Disordered" evidence="1">
    <location>
        <begin position="125"/>
        <end position="160"/>
    </location>
</feature>